<evidence type="ECO:0000313" key="2">
    <source>
        <dbReference type="EMBL" id="WAQ98046.1"/>
    </source>
</evidence>
<proteinExistence type="predicted"/>
<organism evidence="2 3">
    <name type="scientific">Mya arenaria</name>
    <name type="common">Soft-shell clam</name>
    <dbReference type="NCBI Taxonomy" id="6604"/>
    <lineage>
        <taxon>Eukaryota</taxon>
        <taxon>Metazoa</taxon>
        <taxon>Spiralia</taxon>
        <taxon>Lophotrochozoa</taxon>
        <taxon>Mollusca</taxon>
        <taxon>Bivalvia</taxon>
        <taxon>Autobranchia</taxon>
        <taxon>Heteroconchia</taxon>
        <taxon>Euheterodonta</taxon>
        <taxon>Imparidentia</taxon>
        <taxon>Neoheterodontei</taxon>
        <taxon>Myida</taxon>
        <taxon>Myoidea</taxon>
        <taxon>Myidae</taxon>
        <taxon>Mya</taxon>
    </lineage>
</organism>
<reference evidence="2" key="1">
    <citation type="submission" date="2022-11" db="EMBL/GenBank/DDBJ databases">
        <title>Centuries of genome instability and evolution in soft-shell clam transmissible cancer (bioRxiv).</title>
        <authorList>
            <person name="Hart S.F.M."/>
            <person name="Yonemitsu M.A."/>
            <person name="Giersch R.M."/>
            <person name="Beal B.F."/>
            <person name="Arriagada G."/>
            <person name="Davis B.W."/>
            <person name="Ostrander E.A."/>
            <person name="Goff S.P."/>
            <person name="Metzger M.J."/>
        </authorList>
    </citation>
    <scope>NUCLEOTIDE SEQUENCE</scope>
    <source>
        <strain evidence="2">MELC-2E11</strain>
        <tissue evidence="2">Siphon/mantle</tissue>
    </source>
</reference>
<evidence type="ECO:0000256" key="1">
    <source>
        <dbReference type="SAM" id="MobiDB-lite"/>
    </source>
</evidence>
<sequence length="343" mass="38228">MACVTNRINNRKDELYNDVVADMIHRDLVFHKCVVDDEGAYIVQTLQEKVENITAPDDRRHGEAHISRWISLDELVAEAANDCPEGTLIPSKSLVRLQFTPRNRRQLRVSHQDAHYCAAQLKYMKSKLVELGPKALLLCCDDKAKVPVGDPGVPVSTGVRGKKTISPVAETLVACDHDMTKSSLCPSVYLESDTPTEIKGSLVRGQVNVIVNDSSWMEKHCRERHYNFQIRKCEDPACCSPSTVPREFLDWLPDPVLDGDTNHYKQYDQLKGIDTTEDSRPSYQKPVLDDTQAGKKKKARKQKSSGNLCNTNPPVVSAETEDATNSEQPTADAPALTAQTARD</sequence>
<dbReference type="EMBL" id="CP111014">
    <property type="protein sequence ID" value="WAQ98046.1"/>
    <property type="molecule type" value="Genomic_DNA"/>
</dbReference>
<name>A0ABY7DN69_MYAAR</name>
<protein>
    <submittedName>
        <fullName evidence="2">Uncharacterized protein</fullName>
    </submittedName>
</protein>
<feature type="region of interest" description="Disordered" evidence="1">
    <location>
        <begin position="272"/>
        <end position="343"/>
    </location>
</feature>
<gene>
    <name evidence="2" type="ORF">MAR_022419</name>
</gene>
<evidence type="ECO:0000313" key="3">
    <source>
        <dbReference type="Proteomes" id="UP001164746"/>
    </source>
</evidence>
<keyword evidence="3" id="KW-1185">Reference proteome</keyword>
<dbReference type="Proteomes" id="UP001164746">
    <property type="component" value="Chromosome 3"/>
</dbReference>
<feature type="compositionally biased region" description="Basic residues" evidence="1">
    <location>
        <begin position="294"/>
        <end position="303"/>
    </location>
</feature>
<accession>A0ABY7DN69</accession>